<dbReference type="InterPro" id="IPR001295">
    <property type="entry name" value="Dihydroorotate_DH_CS"/>
</dbReference>
<feature type="domain" description="Dihydroorotate dehydrogenase catalytic" evidence="6">
    <location>
        <begin position="4"/>
        <end position="61"/>
    </location>
</feature>
<dbReference type="InterPro" id="IPR023359">
    <property type="entry name" value="Dihydro_DH_chainA_dom2"/>
</dbReference>
<organism evidence="7 8">
    <name type="scientific">Leclercia adecarboxylata</name>
    <dbReference type="NCBI Taxonomy" id="83655"/>
    <lineage>
        <taxon>Bacteria</taxon>
        <taxon>Pseudomonadati</taxon>
        <taxon>Pseudomonadota</taxon>
        <taxon>Gammaproteobacteria</taxon>
        <taxon>Enterobacterales</taxon>
        <taxon>Enterobacteriaceae</taxon>
        <taxon>Leclercia</taxon>
    </lineage>
</organism>
<evidence type="ECO:0000256" key="4">
    <source>
        <dbReference type="ARBA" id="ARBA00022643"/>
    </source>
</evidence>
<keyword evidence="5 7" id="KW-0560">Oxidoreductase</keyword>
<keyword evidence="3" id="KW-0285">Flavoprotein</keyword>
<evidence type="ECO:0000256" key="1">
    <source>
        <dbReference type="ARBA" id="ARBA00001917"/>
    </source>
</evidence>
<dbReference type="UniPathway" id="UPA00070"/>
<dbReference type="GO" id="GO:0005737">
    <property type="term" value="C:cytoplasm"/>
    <property type="evidence" value="ECO:0007669"/>
    <property type="project" value="InterPro"/>
</dbReference>
<gene>
    <name evidence="7" type="primary">pyrDB</name>
    <name evidence="7" type="ORF">NCTC13032_06180</name>
</gene>
<dbReference type="AlphaFoldDB" id="A0A4U9IRP3"/>
<dbReference type="GO" id="GO:0006207">
    <property type="term" value="P:'de novo' pyrimidine nucleobase biosynthetic process"/>
    <property type="evidence" value="ECO:0007669"/>
    <property type="project" value="InterPro"/>
</dbReference>
<evidence type="ECO:0000256" key="5">
    <source>
        <dbReference type="ARBA" id="ARBA00023002"/>
    </source>
</evidence>
<dbReference type="Proteomes" id="UP000310719">
    <property type="component" value="Chromosome"/>
</dbReference>
<dbReference type="EC" id="1.3.1.14" evidence="7"/>
<dbReference type="InterPro" id="IPR005720">
    <property type="entry name" value="Dihydroorotate_DH_cat"/>
</dbReference>
<protein>
    <submittedName>
        <fullName evidence="7">Dihydroorotate dehydrogenase B (NAD(+)), catalytic subunit</fullName>
        <ecNumber evidence="7">1.3.1.14</ecNumber>
    </submittedName>
</protein>
<accession>A0A4U9IRP3</accession>
<dbReference type="GO" id="GO:0044205">
    <property type="term" value="P:'de novo' UMP biosynthetic process"/>
    <property type="evidence" value="ECO:0007669"/>
    <property type="project" value="UniProtKB-UniPathway"/>
</dbReference>
<dbReference type="Pfam" id="PF01180">
    <property type="entry name" value="DHO_dh"/>
    <property type="match status" value="1"/>
</dbReference>
<dbReference type="Gene3D" id="3.20.20.70">
    <property type="entry name" value="Aldolase class I"/>
    <property type="match status" value="1"/>
</dbReference>
<dbReference type="EMBL" id="LR590464">
    <property type="protein sequence ID" value="VTP78569.1"/>
    <property type="molecule type" value="Genomic_DNA"/>
</dbReference>
<evidence type="ECO:0000256" key="3">
    <source>
        <dbReference type="ARBA" id="ARBA00022630"/>
    </source>
</evidence>
<keyword evidence="4" id="KW-0288">FMN</keyword>
<dbReference type="Gene3D" id="2.30.26.10">
    <property type="entry name" value="Dihydroorotate Dehydrogenase A, chain A, domain 2"/>
    <property type="match status" value="1"/>
</dbReference>
<evidence type="ECO:0000256" key="2">
    <source>
        <dbReference type="ARBA" id="ARBA00004725"/>
    </source>
</evidence>
<dbReference type="PROSITE" id="PS00911">
    <property type="entry name" value="DHODEHASE_1"/>
    <property type="match status" value="1"/>
</dbReference>
<reference evidence="7 8" key="1">
    <citation type="submission" date="2019-05" db="EMBL/GenBank/DDBJ databases">
        <authorList>
            <consortium name="Pathogen Informatics"/>
        </authorList>
    </citation>
    <scope>NUCLEOTIDE SEQUENCE [LARGE SCALE GENOMIC DNA]</scope>
    <source>
        <strain evidence="7 8">NCTC13032</strain>
    </source>
</reference>
<sequence length="64" mass="6758">MPELNVSLGALALKNPVMPASGCFAIEYSEALDFNQLGAMVLKSVSPISRPGNPVPRVCETRVA</sequence>
<evidence type="ECO:0000313" key="8">
    <source>
        <dbReference type="Proteomes" id="UP000310719"/>
    </source>
</evidence>
<comment type="pathway">
    <text evidence="2">Pyrimidine metabolism; UMP biosynthesis via de novo pathway.</text>
</comment>
<name>A0A4U9IRP3_9ENTR</name>
<dbReference type="InterPro" id="IPR013785">
    <property type="entry name" value="Aldolase_TIM"/>
</dbReference>
<proteinExistence type="predicted"/>
<evidence type="ECO:0000313" key="7">
    <source>
        <dbReference type="EMBL" id="VTP78569.1"/>
    </source>
</evidence>
<evidence type="ECO:0000259" key="6">
    <source>
        <dbReference type="Pfam" id="PF01180"/>
    </source>
</evidence>
<dbReference type="SUPFAM" id="SSF51395">
    <property type="entry name" value="FMN-linked oxidoreductases"/>
    <property type="match status" value="1"/>
</dbReference>
<dbReference type="GO" id="GO:0004589">
    <property type="term" value="F:dihydroorotate dehydrogenase (NAD+) activity"/>
    <property type="evidence" value="ECO:0007669"/>
    <property type="project" value="UniProtKB-EC"/>
</dbReference>
<comment type="cofactor">
    <cofactor evidence="1">
        <name>FMN</name>
        <dbReference type="ChEBI" id="CHEBI:58210"/>
    </cofactor>
</comment>